<organism evidence="2 3">
    <name type="scientific">Choanephora cucurbitarum</name>
    <dbReference type="NCBI Taxonomy" id="101091"/>
    <lineage>
        <taxon>Eukaryota</taxon>
        <taxon>Fungi</taxon>
        <taxon>Fungi incertae sedis</taxon>
        <taxon>Mucoromycota</taxon>
        <taxon>Mucoromycotina</taxon>
        <taxon>Mucoromycetes</taxon>
        <taxon>Mucorales</taxon>
        <taxon>Mucorineae</taxon>
        <taxon>Choanephoraceae</taxon>
        <taxon>Choanephoroideae</taxon>
        <taxon>Choanephora</taxon>
    </lineage>
</organism>
<dbReference type="EMBL" id="LUGH01000142">
    <property type="protein sequence ID" value="OBZ88608.1"/>
    <property type="molecule type" value="Genomic_DNA"/>
</dbReference>
<feature type="compositionally biased region" description="Polar residues" evidence="1">
    <location>
        <begin position="261"/>
        <end position="302"/>
    </location>
</feature>
<feature type="compositionally biased region" description="Polar residues" evidence="1">
    <location>
        <begin position="207"/>
        <end position="216"/>
    </location>
</feature>
<dbReference type="STRING" id="101091.A0A1C7NHX6"/>
<comment type="caution">
    <text evidence="2">The sequence shown here is derived from an EMBL/GenBank/DDBJ whole genome shotgun (WGS) entry which is preliminary data.</text>
</comment>
<feature type="region of interest" description="Disordered" evidence="1">
    <location>
        <begin position="32"/>
        <end position="61"/>
    </location>
</feature>
<dbReference type="AlphaFoldDB" id="A0A1C7NHX6"/>
<dbReference type="OrthoDB" id="2273669at2759"/>
<feature type="compositionally biased region" description="Low complexity" evidence="1">
    <location>
        <begin position="308"/>
        <end position="322"/>
    </location>
</feature>
<feature type="compositionally biased region" description="Basic residues" evidence="1">
    <location>
        <begin position="453"/>
        <end position="467"/>
    </location>
</feature>
<evidence type="ECO:0000256" key="1">
    <source>
        <dbReference type="SAM" id="MobiDB-lite"/>
    </source>
</evidence>
<feature type="compositionally biased region" description="Basic and acidic residues" evidence="1">
    <location>
        <begin position="172"/>
        <end position="182"/>
    </location>
</feature>
<keyword evidence="3" id="KW-1185">Reference proteome</keyword>
<feature type="compositionally biased region" description="Basic residues" evidence="1">
    <location>
        <begin position="104"/>
        <end position="115"/>
    </location>
</feature>
<evidence type="ECO:0000313" key="2">
    <source>
        <dbReference type="EMBL" id="OBZ88608.1"/>
    </source>
</evidence>
<feature type="compositionally biased region" description="Polar residues" evidence="1">
    <location>
        <begin position="493"/>
        <end position="511"/>
    </location>
</feature>
<name>A0A1C7NHX6_9FUNG</name>
<sequence>MTSSHTRLLMSDSEEEYGPLAAAWGDQAPKTVQPDWNSLLDPSVKTGPNDVGSGNLHRKGKNYKPIDEEYILAHRKNQQVPKKKMQEAIRKTEEALGLPESTRLSKKKPGNHKKYSTPSQTSPVSLQKTTSLPKRSKTVELATIRSPPINDEVGSKWSQSTLVDTPFWEQKNQSDSEKKNDMAHPNWTSTALPTPSSPPPMTKTDTVTHSKTQSLPASKKSPRKTGHGWDFLDEITETKPTDDETVTTNTKDERREKNKGQIWSTSTADAQDSGWNTPGENNWSTDSNWNTPSLGKNANTKNGWDVASVSSDSNSIPSDRPSWLNTIPNQDNSSNHHQRRDSNNGRTSRFSNPSKQRYSDYSTPDLPKPANYQGNRRVFIPTETAPPPPPKNSLLVTVNVELSESVKVPVPIRELDEPSKLAQEFGEKYKVQTPSVIAALTKLFSSQKELAAKKKQQKLQRRVHNHTTHSPVSSAGHHPSPQPQPQPASFSSYTSNRFANTTSPPTESASPLESALK</sequence>
<evidence type="ECO:0000313" key="3">
    <source>
        <dbReference type="Proteomes" id="UP000093000"/>
    </source>
</evidence>
<reference evidence="2 3" key="1">
    <citation type="submission" date="2016-03" db="EMBL/GenBank/DDBJ databases">
        <title>Choanephora cucurbitarum.</title>
        <authorList>
            <person name="Min B."/>
            <person name="Park H."/>
            <person name="Park J.-H."/>
            <person name="Shin H.-D."/>
            <person name="Choi I.-G."/>
        </authorList>
    </citation>
    <scope>NUCLEOTIDE SEQUENCE [LARGE SCALE GENOMIC DNA]</scope>
    <source>
        <strain evidence="2 3">KUS-F28377</strain>
    </source>
</reference>
<feature type="compositionally biased region" description="Polar residues" evidence="1">
    <location>
        <begin position="116"/>
        <end position="133"/>
    </location>
</feature>
<feature type="compositionally biased region" description="Polar residues" evidence="1">
    <location>
        <begin position="323"/>
        <end position="335"/>
    </location>
</feature>
<gene>
    <name evidence="2" type="ORF">A0J61_03345</name>
</gene>
<protein>
    <submittedName>
        <fullName evidence="2">Uncharacterized protein</fullName>
    </submittedName>
</protein>
<feature type="compositionally biased region" description="Polar residues" evidence="1">
    <location>
        <begin position="344"/>
        <end position="362"/>
    </location>
</feature>
<feature type="region of interest" description="Disordered" evidence="1">
    <location>
        <begin position="448"/>
        <end position="517"/>
    </location>
</feature>
<dbReference type="Proteomes" id="UP000093000">
    <property type="component" value="Unassembled WGS sequence"/>
</dbReference>
<feature type="compositionally biased region" description="Basic and acidic residues" evidence="1">
    <location>
        <begin position="250"/>
        <end position="259"/>
    </location>
</feature>
<accession>A0A1C7NHX6</accession>
<dbReference type="InParanoid" id="A0A1C7NHX6"/>
<feature type="region of interest" description="Disordered" evidence="1">
    <location>
        <begin position="76"/>
        <end position="392"/>
    </location>
</feature>
<proteinExistence type="predicted"/>
<feature type="compositionally biased region" description="Basic and acidic residues" evidence="1">
    <location>
        <begin position="84"/>
        <end position="94"/>
    </location>
</feature>